<dbReference type="PANTHER" id="PTHR44329:SF271">
    <property type="entry name" value="ATMRK1"/>
    <property type="match status" value="1"/>
</dbReference>
<dbReference type="PROSITE" id="PS50011">
    <property type="entry name" value="PROTEIN_KINASE_DOM"/>
    <property type="match status" value="1"/>
</dbReference>
<dbReference type="InterPro" id="IPR000719">
    <property type="entry name" value="Prot_kinase_dom"/>
</dbReference>
<dbReference type="InterPro" id="IPR011009">
    <property type="entry name" value="Kinase-like_dom_sf"/>
</dbReference>
<dbReference type="GO" id="GO:0005737">
    <property type="term" value="C:cytoplasm"/>
    <property type="evidence" value="ECO:0000318"/>
    <property type="project" value="GO_Central"/>
</dbReference>
<dbReference type="GO" id="GO:0004672">
    <property type="term" value="F:protein kinase activity"/>
    <property type="evidence" value="ECO:0000318"/>
    <property type="project" value="GO_Central"/>
</dbReference>
<dbReference type="InterPro" id="IPR051681">
    <property type="entry name" value="Ser/Thr_Kinases-Pseudokinases"/>
</dbReference>
<evidence type="ECO:0000259" key="1">
    <source>
        <dbReference type="PROSITE" id="PS50011"/>
    </source>
</evidence>
<feature type="domain" description="Protein kinase" evidence="1">
    <location>
        <begin position="44"/>
        <end position="309"/>
    </location>
</feature>
<dbReference type="SUPFAM" id="SSF56112">
    <property type="entry name" value="Protein kinase-like (PK-like)"/>
    <property type="match status" value="1"/>
</dbReference>
<proteinExistence type="predicted"/>
<dbReference type="GO" id="GO:0007165">
    <property type="term" value="P:signal transduction"/>
    <property type="evidence" value="ECO:0000318"/>
    <property type="project" value="GO_Central"/>
</dbReference>
<evidence type="ECO:0000313" key="2">
    <source>
        <dbReference type="EMBL" id="KMZ71710.1"/>
    </source>
</evidence>
<keyword evidence="3" id="KW-1185">Reference proteome</keyword>
<dbReference type="Pfam" id="PF07714">
    <property type="entry name" value="PK_Tyr_Ser-Thr"/>
    <property type="match status" value="1"/>
</dbReference>
<accession>A0A0K9PU08</accession>
<dbReference type="InterPro" id="IPR001245">
    <property type="entry name" value="Ser-Thr/Tyr_kinase_cat_dom"/>
</dbReference>
<dbReference type="GO" id="GO:0005524">
    <property type="term" value="F:ATP binding"/>
    <property type="evidence" value="ECO:0007669"/>
    <property type="project" value="InterPro"/>
</dbReference>
<dbReference type="STRING" id="29655.A0A0K9PU08"/>
<organism evidence="2 3">
    <name type="scientific">Zostera marina</name>
    <name type="common">Eelgrass</name>
    <dbReference type="NCBI Taxonomy" id="29655"/>
    <lineage>
        <taxon>Eukaryota</taxon>
        <taxon>Viridiplantae</taxon>
        <taxon>Streptophyta</taxon>
        <taxon>Embryophyta</taxon>
        <taxon>Tracheophyta</taxon>
        <taxon>Spermatophyta</taxon>
        <taxon>Magnoliopsida</taxon>
        <taxon>Liliopsida</taxon>
        <taxon>Zosteraceae</taxon>
        <taxon>Zostera</taxon>
    </lineage>
</organism>
<dbReference type="PRINTS" id="PR00109">
    <property type="entry name" value="TYRKINASE"/>
</dbReference>
<dbReference type="Proteomes" id="UP000036987">
    <property type="component" value="Unassembled WGS sequence"/>
</dbReference>
<reference evidence="3" key="1">
    <citation type="journal article" date="2016" name="Nature">
        <title>The genome of the seagrass Zostera marina reveals angiosperm adaptation to the sea.</title>
        <authorList>
            <person name="Olsen J.L."/>
            <person name="Rouze P."/>
            <person name="Verhelst B."/>
            <person name="Lin Y.-C."/>
            <person name="Bayer T."/>
            <person name="Collen J."/>
            <person name="Dattolo E."/>
            <person name="De Paoli E."/>
            <person name="Dittami S."/>
            <person name="Maumus F."/>
            <person name="Michel G."/>
            <person name="Kersting A."/>
            <person name="Lauritano C."/>
            <person name="Lohaus R."/>
            <person name="Toepel M."/>
            <person name="Tonon T."/>
            <person name="Vanneste K."/>
            <person name="Amirebrahimi M."/>
            <person name="Brakel J."/>
            <person name="Bostroem C."/>
            <person name="Chovatia M."/>
            <person name="Grimwood J."/>
            <person name="Jenkins J.W."/>
            <person name="Jueterbock A."/>
            <person name="Mraz A."/>
            <person name="Stam W.T."/>
            <person name="Tice H."/>
            <person name="Bornberg-Bauer E."/>
            <person name="Green P.J."/>
            <person name="Pearson G.A."/>
            <person name="Procaccini G."/>
            <person name="Duarte C.M."/>
            <person name="Schmutz J."/>
            <person name="Reusch T.B.H."/>
            <person name="Van de Peer Y."/>
        </authorList>
    </citation>
    <scope>NUCLEOTIDE SEQUENCE [LARGE SCALE GENOMIC DNA]</scope>
    <source>
        <strain evidence="3">cv. Finnish</strain>
    </source>
</reference>
<gene>
    <name evidence="2" type="ORF">ZOSMA_177G00380</name>
</gene>
<protein>
    <recommendedName>
        <fullName evidence="1">Protein kinase domain-containing protein</fullName>
    </recommendedName>
</protein>
<sequence>MEELLLLELNLLREIITYAANQRLSRQRESWEIDLSLLQLQCSIPSYIVFDRNVFSAFYGQHRDVTVKVKELFDEIEVQSILELIREKSADWQTLDHPNVTKFLGASFLDYPPPSFTCCVLAEEENPAGMSLKEYFQVHHNITCTLPFENVLGFALQLAKGLSYLHSKNIIHGNLIPENLFVLSDSDSQTSLKIRNWVATAINRRLVPDDDLSGVQFMAPELFGGTPCNQKSDVYSLGVCFWAIYFCNEEPYGSRRNYQIISHLQLGRRPFIPPHSCPIPFASIMRRCWDGNPDSRPSICTVVTLLESIDLNLFTSSSFSINSNIN</sequence>
<dbReference type="OrthoDB" id="4062651at2759"/>
<evidence type="ECO:0000313" key="3">
    <source>
        <dbReference type="Proteomes" id="UP000036987"/>
    </source>
</evidence>
<dbReference type="Gene3D" id="1.10.510.10">
    <property type="entry name" value="Transferase(Phosphotransferase) domain 1"/>
    <property type="match status" value="1"/>
</dbReference>
<name>A0A0K9PU08_ZOSMR</name>
<dbReference type="PANTHER" id="PTHR44329">
    <property type="entry name" value="SERINE/THREONINE-PROTEIN KINASE TNNI3K-RELATED"/>
    <property type="match status" value="1"/>
</dbReference>
<dbReference type="PIRSF" id="PIRSF000654">
    <property type="entry name" value="Integrin-linked_kinase"/>
    <property type="match status" value="1"/>
</dbReference>
<dbReference type="AlphaFoldDB" id="A0A0K9PU08"/>
<comment type="caution">
    <text evidence="2">The sequence shown here is derived from an EMBL/GenBank/DDBJ whole genome shotgun (WGS) entry which is preliminary data.</text>
</comment>
<dbReference type="EMBL" id="LFYR01000664">
    <property type="protein sequence ID" value="KMZ71710.1"/>
    <property type="molecule type" value="Genomic_DNA"/>
</dbReference>